<dbReference type="PANTHER" id="PTHR43386:SF25">
    <property type="entry name" value="PEPTIDE ABC TRANSPORTER PERMEASE PROTEIN"/>
    <property type="match status" value="1"/>
</dbReference>
<feature type="transmembrane region" description="Helical" evidence="6">
    <location>
        <begin position="30"/>
        <end position="51"/>
    </location>
</feature>
<sequence length="290" mass="31235">MTTVQMALTGSGRRRGTTPILRRALGDVRILIGAILVLLVVLLAFVGPFIAPHDYGTYVAAPFSPPSAETPLGTDVSGYDVLSRVLHGGRTVVIMSVLAAFLGMCIGVPLGLLAAYRRGWFDEILMRATDVMMSFPHIVFTLLIVTIFGHDLWLLVVVVGISHSPQILRVTRAVALEVAEREFVEYAEALGASTWRVVRTQVLPNIVPTLAVEFGLRIVWSVAALASISVLGFGVSAPMADWGLMVNENKSYLAMQPWGAVVPLLLIAAFAIGTNLITDGFSRLIGRKKA</sequence>
<dbReference type="AlphaFoldDB" id="A0A916NHH8"/>
<dbReference type="InterPro" id="IPR000515">
    <property type="entry name" value="MetI-like"/>
</dbReference>
<dbReference type="Pfam" id="PF00528">
    <property type="entry name" value="BPD_transp_1"/>
    <property type="match status" value="1"/>
</dbReference>
<feature type="transmembrane region" description="Helical" evidence="6">
    <location>
        <begin position="137"/>
        <end position="161"/>
    </location>
</feature>
<feature type="transmembrane region" description="Helical" evidence="6">
    <location>
        <begin position="92"/>
        <end position="116"/>
    </location>
</feature>
<dbReference type="GO" id="GO:0055085">
    <property type="term" value="P:transmembrane transport"/>
    <property type="evidence" value="ECO:0007669"/>
    <property type="project" value="InterPro"/>
</dbReference>
<evidence type="ECO:0000256" key="5">
    <source>
        <dbReference type="ARBA" id="ARBA00023136"/>
    </source>
</evidence>
<keyword evidence="2 6" id="KW-0813">Transport</keyword>
<evidence type="ECO:0000256" key="2">
    <source>
        <dbReference type="ARBA" id="ARBA00022448"/>
    </source>
</evidence>
<gene>
    <name evidence="8" type="primary">gsiD_2</name>
    <name evidence="8" type="ORF">LEUCIP111803_01293</name>
</gene>
<dbReference type="PROSITE" id="PS50928">
    <property type="entry name" value="ABC_TM1"/>
    <property type="match status" value="1"/>
</dbReference>
<evidence type="ECO:0000313" key="9">
    <source>
        <dbReference type="Proteomes" id="UP000693892"/>
    </source>
</evidence>
<evidence type="ECO:0000313" key="8">
    <source>
        <dbReference type="EMBL" id="CAG7610301.1"/>
    </source>
</evidence>
<evidence type="ECO:0000256" key="6">
    <source>
        <dbReference type="RuleBase" id="RU363032"/>
    </source>
</evidence>
<evidence type="ECO:0000256" key="4">
    <source>
        <dbReference type="ARBA" id="ARBA00022989"/>
    </source>
</evidence>
<dbReference type="PANTHER" id="PTHR43386">
    <property type="entry name" value="OLIGOPEPTIDE TRANSPORT SYSTEM PERMEASE PROTEIN APPC"/>
    <property type="match status" value="1"/>
</dbReference>
<dbReference type="EMBL" id="CAJVAP010000012">
    <property type="protein sequence ID" value="CAG7610301.1"/>
    <property type="molecule type" value="Genomic_DNA"/>
</dbReference>
<organism evidence="8 9">
    <name type="scientific">Leucobacter soli</name>
    <dbReference type="NCBI Taxonomy" id="2812850"/>
    <lineage>
        <taxon>Bacteria</taxon>
        <taxon>Bacillati</taxon>
        <taxon>Actinomycetota</taxon>
        <taxon>Actinomycetes</taxon>
        <taxon>Micrococcales</taxon>
        <taxon>Microbacteriaceae</taxon>
        <taxon>Leucobacter</taxon>
    </lineage>
</organism>
<evidence type="ECO:0000256" key="1">
    <source>
        <dbReference type="ARBA" id="ARBA00004651"/>
    </source>
</evidence>
<accession>A0A916NHH8</accession>
<keyword evidence="5 6" id="KW-0472">Membrane</keyword>
<name>A0A916NHH8_9MICO</name>
<feature type="domain" description="ABC transmembrane type-1" evidence="7">
    <location>
        <begin position="89"/>
        <end position="278"/>
    </location>
</feature>
<keyword evidence="3 6" id="KW-0812">Transmembrane</keyword>
<reference evidence="8" key="1">
    <citation type="submission" date="2021-06" db="EMBL/GenBank/DDBJ databases">
        <authorList>
            <person name="Criscuolo A."/>
        </authorList>
    </citation>
    <scope>NUCLEOTIDE SEQUENCE</scope>
    <source>
        <strain evidence="8">CIP111803</strain>
    </source>
</reference>
<dbReference type="RefSeq" id="WP_218114912.1">
    <property type="nucleotide sequence ID" value="NZ_CAJVAP010000012.1"/>
</dbReference>
<comment type="similarity">
    <text evidence="6">Belongs to the binding-protein-dependent transport system permease family.</text>
</comment>
<comment type="subcellular location">
    <subcellularLocation>
        <location evidence="1 6">Cell membrane</location>
        <topology evidence="1 6">Multi-pass membrane protein</topology>
    </subcellularLocation>
</comment>
<protein>
    <submittedName>
        <fullName evidence="8">Glutathione transport system permease protein GsiD</fullName>
    </submittedName>
</protein>
<dbReference type="Pfam" id="PF12911">
    <property type="entry name" value="OppC_N"/>
    <property type="match status" value="1"/>
</dbReference>
<dbReference type="GO" id="GO:0005886">
    <property type="term" value="C:plasma membrane"/>
    <property type="evidence" value="ECO:0007669"/>
    <property type="project" value="UniProtKB-SubCell"/>
</dbReference>
<dbReference type="Proteomes" id="UP000693892">
    <property type="component" value="Unassembled WGS sequence"/>
</dbReference>
<evidence type="ECO:0000256" key="3">
    <source>
        <dbReference type="ARBA" id="ARBA00022692"/>
    </source>
</evidence>
<dbReference type="InterPro" id="IPR050366">
    <property type="entry name" value="BP-dependent_transpt_permease"/>
</dbReference>
<comment type="caution">
    <text evidence="8">The sequence shown here is derived from an EMBL/GenBank/DDBJ whole genome shotgun (WGS) entry which is preliminary data.</text>
</comment>
<feature type="transmembrane region" description="Helical" evidence="6">
    <location>
        <begin position="218"/>
        <end position="237"/>
    </location>
</feature>
<keyword evidence="4 6" id="KW-1133">Transmembrane helix</keyword>
<feature type="transmembrane region" description="Helical" evidence="6">
    <location>
        <begin position="258"/>
        <end position="277"/>
    </location>
</feature>
<keyword evidence="9" id="KW-1185">Reference proteome</keyword>
<proteinExistence type="inferred from homology"/>
<dbReference type="InterPro" id="IPR025966">
    <property type="entry name" value="OppC_N"/>
</dbReference>
<dbReference type="CDD" id="cd06261">
    <property type="entry name" value="TM_PBP2"/>
    <property type="match status" value="1"/>
</dbReference>
<evidence type="ECO:0000259" key="7">
    <source>
        <dbReference type="PROSITE" id="PS50928"/>
    </source>
</evidence>